<gene>
    <name evidence="2" type="ORF">PBIL07802_LOCUS22817</name>
</gene>
<evidence type="ECO:0000313" key="2">
    <source>
        <dbReference type="EMBL" id="CAE0260538.1"/>
    </source>
</evidence>
<feature type="region of interest" description="Disordered" evidence="1">
    <location>
        <begin position="79"/>
        <end position="136"/>
    </location>
</feature>
<name>A0A7S3DK83_9EUKA</name>
<proteinExistence type="predicted"/>
<dbReference type="EMBL" id="HBIB01035122">
    <property type="protein sequence ID" value="CAE0260538.1"/>
    <property type="molecule type" value="Transcribed_RNA"/>
</dbReference>
<evidence type="ECO:0000256" key="1">
    <source>
        <dbReference type="SAM" id="MobiDB-lite"/>
    </source>
</evidence>
<reference evidence="2" key="1">
    <citation type="submission" date="2021-01" db="EMBL/GenBank/DDBJ databases">
        <authorList>
            <person name="Corre E."/>
            <person name="Pelletier E."/>
            <person name="Niang G."/>
            <person name="Scheremetjew M."/>
            <person name="Finn R."/>
            <person name="Kale V."/>
            <person name="Holt S."/>
            <person name="Cochrane G."/>
            <person name="Meng A."/>
            <person name="Brown T."/>
            <person name="Cohen L."/>
        </authorList>
    </citation>
    <scope>NUCLEOTIDE SEQUENCE</scope>
    <source>
        <strain evidence="2">NIES-2562</strain>
    </source>
</reference>
<organism evidence="2">
    <name type="scientific">Palpitomonas bilix</name>
    <dbReference type="NCBI Taxonomy" id="652834"/>
    <lineage>
        <taxon>Eukaryota</taxon>
        <taxon>Eukaryota incertae sedis</taxon>
    </lineage>
</organism>
<sequence length="251" mass="27877">MEYAHAPPLVGASSSPLFYHMHLKAGTVDNPGRRLPLMENYGDGIDEGVQVGEPTTEMETQTEEEVVSISLISSRKHLLSAPSSRCPPPGKALPSSSLPASTAREGEGEEGQSSGMLDADGYDSEEERKKPWPPLPLVPAIGKHGWVIDDPLVWQPRVGRRERLKRRKGRKTVHALRTSELGIHFDTTREVAGWMQMQLDMQKEETEGLKRENDRLKRRLAQIFLLIRGEKAPGVDDAGMPIDLDIDALEM</sequence>
<dbReference type="AlphaFoldDB" id="A0A7S3DK83"/>
<protein>
    <submittedName>
        <fullName evidence="2">Uncharacterized protein</fullName>
    </submittedName>
</protein>
<feature type="compositionally biased region" description="Low complexity" evidence="1">
    <location>
        <begin position="92"/>
        <end position="101"/>
    </location>
</feature>
<accession>A0A7S3DK83</accession>